<sequence>MKFVTFKTKGGLPSLLQKILIVAMTAFLYLDTQAQDTWVNDNFKVTLQEGTLSIAADDKKLLEVTGITIDVSSLESMEFESMSSSQLTLKVGLDGVSTGTQNVAELKITKVKNGIRLSSNPEWAKNFSVKVQGEKDHFYTANAIDLPDENAFYISSSGYGYLFKSKPNFSGFTNTPLELSLNSKELDWYIFYGPDMSKIHEGYYSVVNKL</sequence>
<dbReference type="Proteomes" id="UP001403385">
    <property type="component" value="Unassembled WGS sequence"/>
</dbReference>
<organism evidence="2 3">
    <name type="scientific">Rapidithrix thailandica</name>
    <dbReference type="NCBI Taxonomy" id="413964"/>
    <lineage>
        <taxon>Bacteria</taxon>
        <taxon>Pseudomonadati</taxon>
        <taxon>Bacteroidota</taxon>
        <taxon>Cytophagia</taxon>
        <taxon>Cytophagales</taxon>
        <taxon>Flammeovirgaceae</taxon>
        <taxon>Rapidithrix</taxon>
    </lineage>
</organism>
<evidence type="ECO:0000313" key="3">
    <source>
        <dbReference type="Proteomes" id="UP001403385"/>
    </source>
</evidence>
<feature type="signal peptide" evidence="1">
    <location>
        <begin position="1"/>
        <end position="34"/>
    </location>
</feature>
<name>A0AAW9S0E5_9BACT</name>
<evidence type="ECO:0000256" key="1">
    <source>
        <dbReference type="SAM" id="SignalP"/>
    </source>
</evidence>
<comment type="caution">
    <text evidence="2">The sequence shown here is derived from an EMBL/GenBank/DDBJ whole genome shotgun (WGS) entry which is preliminary data.</text>
</comment>
<accession>A0AAW9S0E5</accession>
<keyword evidence="1" id="KW-0732">Signal</keyword>
<reference evidence="2 3" key="1">
    <citation type="submission" date="2024-04" db="EMBL/GenBank/DDBJ databases">
        <title>Novel genus in family Flammeovirgaceae.</title>
        <authorList>
            <person name="Nguyen T.H."/>
            <person name="Vuong T.Q."/>
            <person name="Le H."/>
            <person name="Kim S.-G."/>
        </authorList>
    </citation>
    <scope>NUCLEOTIDE SEQUENCE [LARGE SCALE GENOMIC DNA]</scope>
    <source>
        <strain evidence="2 3">JCM 23209</strain>
    </source>
</reference>
<dbReference type="AlphaFoldDB" id="A0AAW9S0E5"/>
<protein>
    <submittedName>
        <fullName evidence="2">Uncharacterized protein</fullName>
    </submittedName>
</protein>
<proteinExistence type="predicted"/>
<feature type="chain" id="PRO_5044015753" evidence="1">
    <location>
        <begin position="35"/>
        <end position="210"/>
    </location>
</feature>
<dbReference type="Gene3D" id="2.60.40.1760">
    <property type="entry name" value="glycosyl hydrolase (family 31)"/>
    <property type="match status" value="1"/>
</dbReference>
<evidence type="ECO:0000313" key="2">
    <source>
        <dbReference type="EMBL" id="MEN7546661.1"/>
    </source>
</evidence>
<gene>
    <name evidence="2" type="ORF">AAG747_02000</name>
</gene>
<keyword evidence="3" id="KW-1185">Reference proteome</keyword>
<dbReference type="RefSeq" id="WP_346819445.1">
    <property type="nucleotide sequence ID" value="NZ_JBDKWZ010000001.1"/>
</dbReference>
<dbReference type="EMBL" id="JBDKWZ010000001">
    <property type="protein sequence ID" value="MEN7546661.1"/>
    <property type="molecule type" value="Genomic_DNA"/>
</dbReference>